<dbReference type="OrthoDB" id="9777859at2"/>
<dbReference type="AlphaFoldDB" id="A0A1L3I5Q7"/>
<dbReference type="Pfam" id="PF01425">
    <property type="entry name" value="Amidase"/>
    <property type="match status" value="1"/>
</dbReference>
<sequence length="479" mass="51117">MTQSLSTARDILQDLSAGRRTAVSLMEETLARIDVVNPVVNAIVSLRNRDELMQEAAAADRAKTCGPLHGLPIAVKDLANVAGVPSTQGSPLLADFVPHQDDLMVARLRAAGALIIGKTNVPEFGLGSHTFNPVHGATANPYDVTRSCGGSSGGAAVALATGMVALADGSDMMGSLRNPAGWCNVYGFRPSWGLVPSDPRGDLFMHPLSTNGPMARSPEDLAILLDVMTGPDRRQPLSTATGAAVPAIPSPQSRPMRIGWLGDWGGAYPMEPGILDTCAEALRSLADLGHEVEAIAPPYAADRIWQSWITLRSFAVAAGLRVFAGQTDRLKSSAQWELERGLALSGREIQAASDLRSDWQRVASRLFQNYDALVLPTAQCWPFDLEVDHPAQINGIAMDSYHRWMEVVTPVSLLGLPSLAVPAGFGDTGLPIGMQIFAAHGQDRDLLALGQQYHLATQWPHRHPPNLPTMSKNQSGSCA</sequence>
<dbReference type="InterPro" id="IPR036928">
    <property type="entry name" value="AS_sf"/>
</dbReference>
<dbReference type="InterPro" id="IPR000120">
    <property type="entry name" value="Amidase"/>
</dbReference>
<protein>
    <submittedName>
        <fullName evidence="3">Amidase-like protein</fullName>
    </submittedName>
</protein>
<dbReference type="PANTHER" id="PTHR11895:SF76">
    <property type="entry name" value="INDOLEACETAMIDE HYDROLASE"/>
    <property type="match status" value="1"/>
</dbReference>
<dbReference type="Proteomes" id="UP000183859">
    <property type="component" value="Chromosome"/>
</dbReference>
<dbReference type="RefSeq" id="WP_072504942.1">
    <property type="nucleotide sequence ID" value="NZ_CP016364.1"/>
</dbReference>
<dbReference type="PANTHER" id="PTHR11895">
    <property type="entry name" value="TRANSAMIDASE"/>
    <property type="match status" value="1"/>
</dbReference>
<reference evidence="4" key="1">
    <citation type="submission" date="2016-07" db="EMBL/GenBank/DDBJ databases">
        <title>Phaeobacter portensis sp. nov., a tropodithietic acid producing bacterium isolated from a German harbor.</title>
        <authorList>
            <person name="Freese H.M."/>
            <person name="Bunk B."/>
            <person name="Breider S."/>
            <person name="Brinkhoff T."/>
        </authorList>
    </citation>
    <scope>NUCLEOTIDE SEQUENCE [LARGE SCALE GENOMIC DNA]</scope>
    <source>
        <strain evidence="4">P97</strain>
    </source>
</reference>
<dbReference type="NCBIfam" id="NF005686">
    <property type="entry name" value="PRK07486.1"/>
    <property type="match status" value="1"/>
</dbReference>
<dbReference type="STRING" id="1844006.PhaeoP97_02027"/>
<dbReference type="KEGG" id="php:PhaeoP97_02027"/>
<name>A0A1L3I5Q7_9RHOB</name>
<proteinExistence type="predicted"/>
<evidence type="ECO:0000256" key="1">
    <source>
        <dbReference type="SAM" id="MobiDB-lite"/>
    </source>
</evidence>
<gene>
    <name evidence="3" type="ORF">PhaeoP97_02027</name>
</gene>
<dbReference type="GO" id="GO:0003824">
    <property type="term" value="F:catalytic activity"/>
    <property type="evidence" value="ECO:0007669"/>
    <property type="project" value="InterPro"/>
</dbReference>
<feature type="region of interest" description="Disordered" evidence="1">
    <location>
        <begin position="460"/>
        <end position="479"/>
    </location>
</feature>
<feature type="domain" description="Amidase" evidence="2">
    <location>
        <begin position="25"/>
        <end position="447"/>
    </location>
</feature>
<evidence type="ECO:0000313" key="4">
    <source>
        <dbReference type="Proteomes" id="UP000183859"/>
    </source>
</evidence>
<evidence type="ECO:0000259" key="2">
    <source>
        <dbReference type="Pfam" id="PF01425"/>
    </source>
</evidence>
<dbReference type="Gene3D" id="3.90.1300.10">
    <property type="entry name" value="Amidase signature (AS) domain"/>
    <property type="match status" value="1"/>
</dbReference>
<feature type="compositionally biased region" description="Polar residues" evidence="1">
    <location>
        <begin position="468"/>
        <end position="479"/>
    </location>
</feature>
<organism evidence="3 4">
    <name type="scientific">Phaeobacter porticola</name>
    <dbReference type="NCBI Taxonomy" id="1844006"/>
    <lineage>
        <taxon>Bacteria</taxon>
        <taxon>Pseudomonadati</taxon>
        <taxon>Pseudomonadota</taxon>
        <taxon>Alphaproteobacteria</taxon>
        <taxon>Rhodobacterales</taxon>
        <taxon>Roseobacteraceae</taxon>
        <taxon>Phaeobacter</taxon>
    </lineage>
</organism>
<keyword evidence="4" id="KW-1185">Reference proteome</keyword>
<accession>A0A1L3I5Q7</accession>
<dbReference type="InterPro" id="IPR023631">
    <property type="entry name" value="Amidase_dom"/>
</dbReference>
<dbReference type="SUPFAM" id="SSF75304">
    <property type="entry name" value="Amidase signature (AS) enzymes"/>
    <property type="match status" value="1"/>
</dbReference>
<evidence type="ECO:0000313" key="3">
    <source>
        <dbReference type="EMBL" id="APG47433.1"/>
    </source>
</evidence>
<dbReference type="EMBL" id="CP016364">
    <property type="protein sequence ID" value="APG47433.1"/>
    <property type="molecule type" value="Genomic_DNA"/>
</dbReference>